<evidence type="ECO:0000256" key="1">
    <source>
        <dbReference type="SAM" id="Phobius"/>
    </source>
</evidence>
<feature type="transmembrane region" description="Helical" evidence="1">
    <location>
        <begin position="92"/>
        <end position="110"/>
    </location>
</feature>
<protein>
    <recommendedName>
        <fullName evidence="2">Linalool dehydratase/isomerase domain-containing protein</fullName>
    </recommendedName>
</protein>
<feature type="transmembrane region" description="Helical" evidence="1">
    <location>
        <begin position="122"/>
        <end position="140"/>
    </location>
</feature>
<comment type="caution">
    <text evidence="3">The sequence shown here is derived from an EMBL/GenBank/DDBJ whole genome shotgun (WGS) entry which is preliminary data.</text>
</comment>
<keyword evidence="4" id="KW-1185">Reference proteome</keyword>
<evidence type="ECO:0000313" key="3">
    <source>
        <dbReference type="EMBL" id="TDC91457.1"/>
    </source>
</evidence>
<proteinExistence type="predicted"/>
<dbReference type="Pfam" id="PF18566">
    <property type="entry name" value="Ldi"/>
    <property type="match status" value="1"/>
</dbReference>
<dbReference type="Proteomes" id="UP000294744">
    <property type="component" value="Unassembled WGS sequence"/>
</dbReference>
<feature type="transmembrane region" description="Helical" evidence="1">
    <location>
        <begin position="60"/>
        <end position="80"/>
    </location>
</feature>
<evidence type="ECO:0000313" key="4">
    <source>
        <dbReference type="Proteomes" id="UP000294744"/>
    </source>
</evidence>
<accession>A0A4R4UHX5</accession>
<dbReference type="EMBL" id="SMKV01000018">
    <property type="protein sequence ID" value="TDC91457.1"/>
    <property type="molecule type" value="Genomic_DNA"/>
</dbReference>
<reference evidence="3 4" key="1">
    <citation type="submission" date="2019-03" db="EMBL/GenBank/DDBJ databases">
        <title>Draft genome sequences of novel Actinobacteria.</title>
        <authorList>
            <person name="Sahin N."/>
            <person name="Ay H."/>
            <person name="Saygin H."/>
        </authorList>
    </citation>
    <scope>NUCLEOTIDE SEQUENCE [LARGE SCALE GENOMIC DNA]</scope>
    <source>
        <strain evidence="3 4">16K404</strain>
    </source>
</reference>
<keyword evidence="1" id="KW-0812">Transmembrane</keyword>
<keyword evidence="1" id="KW-1133">Transmembrane helix</keyword>
<sequence length="629" mass="69526">MRGPLTQRRLVRAGALGGSLVLLGLLPTLLGGPVWLRAAGLVPGFGIVYATPTPTWSVELVAWVLLNLIVLLAVGAGLLTGLQRIMTKGDHLTLPAVVIASMLLAAILAAVHDGHGHAQQEWVPVAEVLAVIGTPAALLIRERRRGRSARRVGDARQGRLDAAAREEWRPGRDERADEDDRARLARWAETLALQPAHEWNNFGAFGDEYLLPAMRYRVWAVFLMLASLRHTHTPAYCGYRDDALRALVLRMTDKPVWRYWLRENRWGMLRDSADPIGGPANVMYSGYLLLMLSAYRQATGDDSFDRPGALRFRWDDRTEFAYSHTDVAERVTANFRRSPLVLWPCEPGLVFPFCNSVALAGLRMYVTCAGTRHAELIAPKFLHRLRTEFTAPDGDICALQASRFGITARSARGITNTAAIAALLSPLDPDFAWRTWQLLVAEELDSGRYARTDRAGSPAPTDADWGGGANRANALGWTMFLARARSAPWYRRLREAARNLENPPAEFRMFDASVHANGILGLGAVTDESAWRNMLLTPSRHTGPRLTEVPWPDITVVTATTDGRSHYAILRCGTGGALRRHRLGFDHLVPHGTYTMDGATAREVTADATGRAVVEVDLRPRHHLRLTRG</sequence>
<evidence type="ECO:0000259" key="2">
    <source>
        <dbReference type="Pfam" id="PF18566"/>
    </source>
</evidence>
<keyword evidence="1" id="KW-0472">Membrane</keyword>
<feature type="domain" description="Linalool dehydratase/isomerase" evidence="2">
    <location>
        <begin position="215"/>
        <end position="482"/>
    </location>
</feature>
<gene>
    <name evidence="3" type="ORF">E1161_16070</name>
</gene>
<dbReference type="InterPro" id="IPR041411">
    <property type="entry name" value="Ldi"/>
</dbReference>
<organism evidence="3 4">
    <name type="scientific">Saccharopolyspora aridisoli</name>
    <dbReference type="NCBI Taxonomy" id="2530385"/>
    <lineage>
        <taxon>Bacteria</taxon>
        <taxon>Bacillati</taxon>
        <taxon>Actinomycetota</taxon>
        <taxon>Actinomycetes</taxon>
        <taxon>Pseudonocardiales</taxon>
        <taxon>Pseudonocardiaceae</taxon>
        <taxon>Saccharopolyspora</taxon>
    </lineage>
</organism>
<name>A0A4R4UHX5_9PSEU</name>
<dbReference type="AlphaFoldDB" id="A0A4R4UHX5"/>